<feature type="compositionally biased region" description="Polar residues" evidence="1">
    <location>
        <begin position="110"/>
        <end position="120"/>
    </location>
</feature>
<dbReference type="Proteomes" id="UP000265719">
    <property type="component" value="Chromosome"/>
</dbReference>
<proteinExistence type="predicted"/>
<feature type="compositionally biased region" description="Low complexity" evidence="1">
    <location>
        <begin position="159"/>
        <end position="170"/>
    </location>
</feature>
<gene>
    <name evidence="2" type="ORF">NI17_010550</name>
</gene>
<evidence type="ECO:0000313" key="2">
    <source>
        <dbReference type="EMBL" id="UOE21497.1"/>
    </source>
</evidence>
<dbReference type="EMBL" id="CP063196">
    <property type="protein sequence ID" value="UOE21497.1"/>
    <property type="molecule type" value="Genomic_DNA"/>
</dbReference>
<keyword evidence="3" id="KW-1185">Reference proteome</keyword>
<organism evidence="2 3">
    <name type="scientific">Thermobifida halotolerans</name>
    <dbReference type="NCBI Taxonomy" id="483545"/>
    <lineage>
        <taxon>Bacteria</taxon>
        <taxon>Bacillati</taxon>
        <taxon>Actinomycetota</taxon>
        <taxon>Actinomycetes</taxon>
        <taxon>Streptosporangiales</taxon>
        <taxon>Nocardiopsidaceae</taxon>
        <taxon>Thermobifida</taxon>
    </lineage>
</organism>
<name>A0AA97M5Z1_9ACTN</name>
<reference evidence="2" key="1">
    <citation type="submission" date="2020-10" db="EMBL/GenBank/DDBJ databases">
        <title>De novo genome project of the cellulose decomposer Thermobifida halotolerans type strain.</title>
        <authorList>
            <person name="Nagy I."/>
            <person name="Horvath B."/>
            <person name="Kukolya J."/>
            <person name="Nagy I."/>
            <person name="Orsini M."/>
        </authorList>
    </citation>
    <scope>NUCLEOTIDE SEQUENCE</scope>
    <source>
        <strain evidence="2">DSM 44931</strain>
    </source>
</reference>
<dbReference type="RefSeq" id="WP_068694293.1">
    <property type="nucleotide sequence ID" value="NZ_CP063196.1"/>
</dbReference>
<feature type="region of interest" description="Disordered" evidence="1">
    <location>
        <begin position="96"/>
        <end position="192"/>
    </location>
</feature>
<dbReference type="AlphaFoldDB" id="A0AA97M5Z1"/>
<accession>A0AA97M5Z1</accession>
<evidence type="ECO:0000256" key="1">
    <source>
        <dbReference type="SAM" id="MobiDB-lite"/>
    </source>
</evidence>
<sequence length="273" mass="30180">MSQEALRWVIESAPPFPPHLFAVLTVLAWHADSNGRGSYPSVPTIAARVRKTHRTVRRDLRELKELTLIRPGDPTLASHIPADRRPEVYDLAIEQTAPRERDGADLTPASPRTPTSGNGTKKNRNSPHQPPTRNTHHDAPASPDTDTTPTPTSTPPESPQVTTPHTAGHGRPPGHAHPPNQGGDDPHPARHTARTNPVDIVMAHTDATATEARAVVDLIRRTYNPTTMRGYLTTMAANDTLTDALETIRWETNQPRPADLTRIPVRDRWLYRD</sequence>
<dbReference type="Pfam" id="PF13730">
    <property type="entry name" value="HTH_36"/>
    <property type="match status" value="1"/>
</dbReference>
<dbReference type="KEGG" id="thao:NI17_010550"/>
<feature type="compositionally biased region" description="Low complexity" evidence="1">
    <location>
        <begin position="140"/>
        <end position="151"/>
    </location>
</feature>
<evidence type="ECO:0000313" key="3">
    <source>
        <dbReference type="Proteomes" id="UP000265719"/>
    </source>
</evidence>
<protein>
    <submittedName>
        <fullName evidence="2">Helix-turn-helix domain-containing protein</fullName>
    </submittedName>
</protein>